<dbReference type="Gene3D" id="3.40.50.11550">
    <property type="match status" value="1"/>
</dbReference>
<evidence type="ECO:0000313" key="2">
    <source>
        <dbReference type="EMBL" id="CAH0367860.1"/>
    </source>
</evidence>
<sequence length="291" mass="32473">MINTNVLGAGAPLTRGVLCVSERHDCFDHHLAQLYTIKQLRKALRQREDRAQVAVGLEAFQRIHQTYLDRYVSADPNYGLNELFRDVDWQQTWGYDPLHYAPILEDARRTGMRLVGLSPPDELLDAVARAGGVRNLESPLWPFLPEGGVCNDNAPGRVERLYGSSVDAERLTAVQNFRDEYMADAAARHYDAKKTRDGWLVLLAGQRHVANRDGLPDRVARRVARAASTPAHGDAVFRGVHTILPETTNFPVKLACLPSSTYGDVVWLQPKSADFDPSKVNRAPRPAKSRA</sequence>
<reference evidence="2" key="1">
    <citation type="submission" date="2021-11" db="EMBL/GenBank/DDBJ databases">
        <authorList>
            <consortium name="Genoscope - CEA"/>
            <person name="William W."/>
        </authorList>
    </citation>
    <scope>NUCLEOTIDE SEQUENCE</scope>
</reference>
<proteinExistence type="predicted"/>
<dbReference type="Pfam" id="PF04187">
    <property type="entry name" value="Cofac_haem_bdg"/>
    <property type="match status" value="1"/>
</dbReference>
<keyword evidence="3" id="KW-1185">Reference proteome</keyword>
<organism evidence="2 3">
    <name type="scientific">Pelagomonas calceolata</name>
    <dbReference type="NCBI Taxonomy" id="35677"/>
    <lineage>
        <taxon>Eukaryota</taxon>
        <taxon>Sar</taxon>
        <taxon>Stramenopiles</taxon>
        <taxon>Ochrophyta</taxon>
        <taxon>Pelagophyceae</taxon>
        <taxon>Pelagomonadales</taxon>
        <taxon>Pelagomonadaceae</taxon>
        <taxon>Pelagomonas</taxon>
    </lineage>
</organism>
<dbReference type="SUPFAM" id="SSF159501">
    <property type="entry name" value="EreA/ChaN-like"/>
    <property type="match status" value="1"/>
</dbReference>
<dbReference type="EMBL" id="CAKKNE010000002">
    <property type="protein sequence ID" value="CAH0367860.1"/>
    <property type="molecule type" value="Genomic_DNA"/>
</dbReference>
<accession>A0A8J2WGS9</accession>
<dbReference type="Proteomes" id="UP000789595">
    <property type="component" value="Unassembled WGS sequence"/>
</dbReference>
<dbReference type="InterPro" id="IPR007314">
    <property type="entry name" value="Cofac_haem-bd_dom"/>
</dbReference>
<evidence type="ECO:0000313" key="3">
    <source>
        <dbReference type="Proteomes" id="UP000789595"/>
    </source>
</evidence>
<comment type="caution">
    <text evidence="2">The sequence shown here is derived from an EMBL/GenBank/DDBJ whole genome shotgun (WGS) entry which is preliminary data.</text>
</comment>
<feature type="domain" description="Haem-binding uptake Tiki superfamily ChaN" evidence="1">
    <location>
        <begin position="16"/>
        <end position="219"/>
    </location>
</feature>
<dbReference type="CDD" id="cd14727">
    <property type="entry name" value="ChanN-like"/>
    <property type="match status" value="1"/>
</dbReference>
<gene>
    <name evidence="2" type="ORF">PECAL_2P08990</name>
</gene>
<dbReference type="OrthoDB" id="8300214at2759"/>
<evidence type="ECO:0000259" key="1">
    <source>
        <dbReference type="Pfam" id="PF04187"/>
    </source>
</evidence>
<dbReference type="AlphaFoldDB" id="A0A8J2WGS9"/>
<name>A0A8J2WGS9_9STRA</name>
<protein>
    <recommendedName>
        <fullName evidence="1">Haem-binding uptake Tiki superfamily ChaN domain-containing protein</fullName>
    </recommendedName>
</protein>